<dbReference type="GO" id="GO:0004523">
    <property type="term" value="F:RNA-DNA hybrid ribonuclease activity"/>
    <property type="evidence" value="ECO:0007669"/>
    <property type="project" value="InterPro"/>
</dbReference>
<dbReference type="InParanoid" id="K2R896"/>
<dbReference type="STRING" id="1126212.K2R896"/>
<reference evidence="2 3" key="1">
    <citation type="journal article" date="2012" name="BMC Genomics">
        <title>Tools to kill: Genome of one of the most destructive plant pathogenic fungi Macrophomina phaseolina.</title>
        <authorList>
            <person name="Islam M.S."/>
            <person name="Haque M.S."/>
            <person name="Islam M.M."/>
            <person name="Emdad E.M."/>
            <person name="Halim A."/>
            <person name="Hossen Q.M.M."/>
            <person name="Hossain M.Z."/>
            <person name="Ahmed B."/>
            <person name="Rahim S."/>
            <person name="Rahman M.S."/>
            <person name="Alam M.M."/>
            <person name="Hou S."/>
            <person name="Wan X."/>
            <person name="Saito J.A."/>
            <person name="Alam M."/>
        </authorList>
    </citation>
    <scope>NUCLEOTIDE SEQUENCE [LARGE SCALE GENOMIC DNA]</scope>
    <source>
        <strain evidence="2 3">MS6</strain>
    </source>
</reference>
<dbReference type="SUPFAM" id="SSF53098">
    <property type="entry name" value="Ribonuclease H-like"/>
    <property type="match status" value="1"/>
</dbReference>
<dbReference type="OrthoDB" id="3942798at2759"/>
<dbReference type="VEuPathDB" id="FungiDB:MPH_04146"/>
<evidence type="ECO:0000313" key="2">
    <source>
        <dbReference type="EMBL" id="EKG18611.1"/>
    </source>
</evidence>
<dbReference type="Gene3D" id="3.30.420.10">
    <property type="entry name" value="Ribonuclease H-like superfamily/Ribonuclease H"/>
    <property type="match status" value="1"/>
</dbReference>
<accession>K2R896</accession>
<dbReference type="GO" id="GO:0003676">
    <property type="term" value="F:nucleic acid binding"/>
    <property type="evidence" value="ECO:0007669"/>
    <property type="project" value="InterPro"/>
</dbReference>
<feature type="domain" description="RNase H type-1" evidence="1">
    <location>
        <begin position="1"/>
        <end position="32"/>
    </location>
</feature>
<sequence length="303" mass="33914">DKGNRVVIKWVPGHVNVHGNEEADLLAKKAATLPPDTDRPSLVYYGMQVKGRLYDEWENRWKSTPSSAYSKTFGWKIKRKLKPPTSVRETASAFYQLKTGHGYFRSYLHRFNHAEDDGCPCSGTAKQTPKHLLLECPLYRTERLSVKNTVNQNPLVFQASLDIASLGSTLIPSSVSPTPRIFYFSSDVLNSSVILFQTHVFKDTHSPSVRRTGRNTQAEIRFSLLTSPSSGLRPPHSSTNTLSANRMNLRDLLSTTEGISATVDFLQKRRYPRVGGCLTTCPTGYKYARRPHSFCLASSSIVS</sequence>
<dbReference type="InterPro" id="IPR002156">
    <property type="entry name" value="RNaseH_domain"/>
</dbReference>
<dbReference type="HOGENOM" id="CLU_919952_0_0_1"/>
<dbReference type="AlphaFoldDB" id="K2R896"/>
<dbReference type="InterPro" id="IPR036397">
    <property type="entry name" value="RNaseH_sf"/>
</dbReference>
<dbReference type="eggNOG" id="ENOG502RUIZ">
    <property type="taxonomic scope" value="Eukaryota"/>
</dbReference>
<dbReference type="EMBL" id="AHHD01000185">
    <property type="protein sequence ID" value="EKG18611.1"/>
    <property type="molecule type" value="Genomic_DNA"/>
</dbReference>
<protein>
    <recommendedName>
        <fullName evidence="1">RNase H type-1 domain-containing protein</fullName>
    </recommendedName>
</protein>
<evidence type="ECO:0000313" key="3">
    <source>
        <dbReference type="Proteomes" id="UP000007129"/>
    </source>
</evidence>
<dbReference type="Proteomes" id="UP000007129">
    <property type="component" value="Unassembled WGS sequence"/>
</dbReference>
<dbReference type="InterPro" id="IPR012337">
    <property type="entry name" value="RNaseH-like_sf"/>
</dbReference>
<gene>
    <name evidence="2" type="ORF">MPH_04146</name>
</gene>
<feature type="non-terminal residue" evidence="2">
    <location>
        <position position="1"/>
    </location>
</feature>
<dbReference type="PROSITE" id="PS50879">
    <property type="entry name" value="RNASE_H_1"/>
    <property type="match status" value="1"/>
</dbReference>
<organism evidence="2 3">
    <name type="scientific">Macrophomina phaseolina (strain MS6)</name>
    <name type="common">Charcoal rot fungus</name>
    <dbReference type="NCBI Taxonomy" id="1126212"/>
    <lineage>
        <taxon>Eukaryota</taxon>
        <taxon>Fungi</taxon>
        <taxon>Dikarya</taxon>
        <taxon>Ascomycota</taxon>
        <taxon>Pezizomycotina</taxon>
        <taxon>Dothideomycetes</taxon>
        <taxon>Dothideomycetes incertae sedis</taxon>
        <taxon>Botryosphaeriales</taxon>
        <taxon>Botryosphaeriaceae</taxon>
        <taxon>Macrophomina</taxon>
    </lineage>
</organism>
<proteinExistence type="predicted"/>
<evidence type="ECO:0000259" key="1">
    <source>
        <dbReference type="PROSITE" id="PS50879"/>
    </source>
</evidence>
<comment type="caution">
    <text evidence="2">The sequence shown here is derived from an EMBL/GenBank/DDBJ whole genome shotgun (WGS) entry which is preliminary data.</text>
</comment>
<name>K2R896_MACPH</name>